<dbReference type="InterPro" id="IPR005651">
    <property type="entry name" value="Trm112-like"/>
</dbReference>
<reference evidence="1 2" key="1">
    <citation type="journal article" date="2012" name="J. Bacteriol.">
        <title>Complete Genome Sequence of Desulfurococcus fermentans, a Hyperthermophilic Cellulolytic Crenarchaeon Isolated from a Freshwater Hot Spring in Kamchatka, Russia.</title>
        <authorList>
            <person name="Susanti D."/>
            <person name="Johnson E.F."/>
            <person name="Rodriguez J.R."/>
            <person name="Anderson I."/>
            <person name="Perevalova A.A."/>
            <person name="Kyrpides N."/>
            <person name="Lucas S."/>
            <person name="Han J."/>
            <person name="Lapidus A."/>
            <person name="Cheng J.F."/>
            <person name="Goodwin L."/>
            <person name="Pitluck S."/>
            <person name="Mavrommatis K."/>
            <person name="Peters L."/>
            <person name="Land M.L."/>
            <person name="Hauser L."/>
            <person name="Gopalan V."/>
            <person name="Chan P.P."/>
            <person name="Lowe T.M."/>
            <person name="Atomi H."/>
            <person name="Bonch-Osmolovskaya E.A."/>
            <person name="Woyke T."/>
            <person name="Mukhopadhyay B."/>
        </authorList>
    </citation>
    <scope>NUCLEOTIDE SEQUENCE [LARGE SCALE GENOMIC DNA]</scope>
    <source>
        <strain evidence="1 2">DSM 16532</strain>
    </source>
</reference>
<protein>
    <recommendedName>
        <fullName evidence="3">Trm112 family protein</fullName>
    </recommendedName>
</protein>
<dbReference type="GeneID" id="13062441"/>
<accession>I3XPZ9</accession>
<dbReference type="HOGENOM" id="CLU_155659_4_3_2"/>
<organism evidence="1 2">
    <name type="scientific">Desulfurococcus amylolyticus DSM 16532</name>
    <dbReference type="NCBI Taxonomy" id="768672"/>
    <lineage>
        <taxon>Archaea</taxon>
        <taxon>Thermoproteota</taxon>
        <taxon>Thermoprotei</taxon>
        <taxon>Desulfurococcales</taxon>
        <taxon>Desulfurococcaceae</taxon>
        <taxon>Desulfurococcus</taxon>
    </lineage>
</organism>
<gene>
    <name evidence="1" type="ORF">Desfe_0110</name>
</gene>
<evidence type="ECO:0008006" key="3">
    <source>
        <dbReference type="Google" id="ProtNLM"/>
    </source>
</evidence>
<dbReference type="SUPFAM" id="SSF158997">
    <property type="entry name" value="Trm112p-like"/>
    <property type="match status" value="1"/>
</dbReference>
<dbReference type="KEGG" id="dfd:Desfe_0110"/>
<dbReference type="Proteomes" id="UP000006175">
    <property type="component" value="Chromosome"/>
</dbReference>
<proteinExistence type="predicted"/>
<dbReference type="EMBL" id="CP003321">
    <property type="protein sequence ID" value="AFL66023.1"/>
    <property type="molecule type" value="Genomic_DNA"/>
</dbReference>
<keyword evidence="2" id="KW-1185">Reference proteome</keyword>
<evidence type="ECO:0000313" key="1">
    <source>
        <dbReference type="EMBL" id="AFL66023.1"/>
    </source>
</evidence>
<dbReference type="eggNOG" id="arCOG04124">
    <property type="taxonomic scope" value="Archaea"/>
</dbReference>
<dbReference type="RefSeq" id="WP_014766928.1">
    <property type="nucleotide sequence ID" value="NC_018001.1"/>
</dbReference>
<name>I3XPZ9_DESAM</name>
<dbReference type="Gene3D" id="2.20.25.10">
    <property type="match status" value="1"/>
</dbReference>
<dbReference type="Pfam" id="PF03966">
    <property type="entry name" value="Trm112p"/>
    <property type="match status" value="1"/>
</dbReference>
<sequence length="135" mass="15795">MRYWGLDVLVCVHCKHHPLEITVIESETQEINTENIEVPVCKDYCGYLKEKIDRNKVYPCQECLRIGIKTAVLYCTSCGRWYPVKNGIVYMLTDNRRNLSSDKEFLKLHMDKIPEHILKHGKPVNLEMSRGEVNK</sequence>
<evidence type="ECO:0000313" key="2">
    <source>
        <dbReference type="Proteomes" id="UP000006175"/>
    </source>
</evidence>
<dbReference type="AlphaFoldDB" id="I3XPZ9"/>